<proteinExistence type="predicted"/>
<name>A0A9P5DYK4_9HYPO</name>
<keyword evidence="2" id="KW-1185">Reference proteome</keyword>
<dbReference type="AlphaFoldDB" id="A0A9P5DYK4"/>
<comment type="caution">
    <text evidence="1">The sequence shown here is derived from an EMBL/GenBank/DDBJ whole genome shotgun (WGS) entry which is preliminary data.</text>
</comment>
<protein>
    <submittedName>
        <fullName evidence="1">Uncharacterized protein</fullName>
    </submittedName>
</protein>
<dbReference type="OrthoDB" id="5042379at2759"/>
<accession>A0A9P5DYK4</accession>
<gene>
    <name evidence="1" type="ORF">FBEOM_5922</name>
</gene>
<evidence type="ECO:0000313" key="2">
    <source>
        <dbReference type="Proteomes" id="UP000730481"/>
    </source>
</evidence>
<sequence>MVDTTKHQSVPHLDYAPILVVSKAKPFSEPWPGENPTSSQRAKYVDAYLNWARQGDPSSHAAVRDHESSRIVGALPLVRIWTEAETEHLYYLLDEEYWHLWRESPHQFSSFLLPNQFFPTSQRRQAHAHLALEVPKPSVRALQPKLPMPYPPPSSGLTKTCGRFACRATI</sequence>
<reference evidence="1" key="1">
    <citation type="journal article" date="2017" name="Mycologia">
        <title>Fusarium algeriense, sp. nov., a novel toxigenic crown rot pathogen of durum wheat from Algeria is nested in the Fusarium burgessii species complex.</title>
        <authorList>
            <person name="Laraba I."/>
            <person name="Keddad A."/>
            <person name="Boureghda H."/>
            <person name="Abdallah N."/>
            <person name="Vaughan M.M."/>
            <person name="Proctor R.H."/>
            <person name="Busman M."/>
            <person name="O'Donnell K."/>
        </authorList>
    </citation>
    <scope>NUCLEOTIDE SEQUENCE</scope>
    <source>
        <strain evidence="1">NRRL 25174</strain>
    </source>
</reference>
<dbReference type="Proteomes" id="UP000730481">
    <property type="component" value="Unassembled WGS sequence"/>
</dbReference>
<reference evidence="1" key="2">
    <citation type="submission" date="2020-02" db="EMBL/GenBank/DDBJ databases">
        <title>Identification and distribution of gene clusters putatively required for synthesis of sphingolipid metabolism inhibitors in phylogenetically diverse species of the filamentous fungus Fusarium.</title>
        <authorList>
            <person name="Kim H.-S."/>
            <person name="Busman M."/>
            <person name="Brown D.W."/>
            <person name="Divon H."/>
            <person name="Uhlig S."/>
            <person name="Proctor R.H."/>
        </authorList>
    </citation>
    <scope>NUCLEOTIDE SEQUENCE</scope>
    <source>
        <strain evidence="1">NRRL 25174</strain>
    </source>
</reference>
<evidence type="ECO:0000313" key="1">
    <source>
        <dbReference type="EMBL" id="KAF4340225.1"/>
    </source>
</evidence>
<organism evidence="1 2">
    <name type="scientific">Fusarium beomiforme</name>
    <dbReference type="NCBI Taxonomy" id="44412"/>
    <lineage>
        <taxon>Eukaryota</taxon>
        <taxon>Fungi</taxon>
        <taxon>Dikarya</taxon>
        <taxon>Ascomycota</taxon>
        <taxon>Pezizomycotina</taxon>
        <taxon>Sordariomycetes</taxon>
        <taxon>Hypocreomycetidae</taxon>
        <taxon>Hypocreales</taxon>
        <taxon>Nectriaceae</taxon>
        <taxon>Fusarium</taxon>
        <taxon>Fusarium burgessii species complex</taxon>
    </lineage>
</organism>
<dbReference type="EMBL" id="PVQB02000246">
    <property type="protein sequence ID" value="KAF4340225.1"/>
    <property type="molecule type" value="Genomic_DNA"/>
</dbReference>